<dbReference type="Proteomes" id="UP001161707">
    <property type="component" value="Unassembled WGS sequence"/>
</dbReference>
<gene>
    <name evidence="2" type="ORF">N5E88_12420</name>
</gene>
<proteinExistence type="predicted"/>
<sequence length="128" mass="13785">MKRTAAVLLMMLSLATPGAVNAAAAAVIFNQAAAAAKTEMENSIQLEAVEREATADPDAWKAYLRVLSVVPRNAPTVLENRYRSLAVSLALKAAMACSPDALRLLERNDVIEFRVLRSSLVTACRTAR</sequence>
<feature type="chain" id="PRO_5041317065" evidence="1">
    <location>
        <begin position="23"/>
        <end position="128"/>
    </location>
</feature>
<dbReference type="EMBL" id="JAOCIY010000031">
    <property type="protein sequence ID" value="MDH1480290.1"/>
    <property type="molecule type" value="Genomic_DNA"/>
</dbReference>
<accession>A0AA42U8T2</accession>
<evidence type="ECO:0000313" key="3">
    <source>
        <dbReference type="Proteomes" id="UP001161707"/>
    </source>
</evidence>
<organism evidence="2 3">
    <name type="scientific">Enterobacter cloacae</name>
    <dbReference type="NCBI Taxonomy" id="550"/>
    <lineage>
        <taxon>Bacteria</taxon>
        <taxon>Pseudomonadati</taxon>
        <taxon>Pseudomonadota</taxon>
        <taxon>Gammaproteobacteria</taxon>
        <taxon>Enterobacterales</taxon>
        <taxon>Enterobacteriaceae</taxon>
        <taxon>Enterobacter</taxon>
        <taxon>Enterobacter cloacae complex</taxon>
    </lineage>
</organism>
<feature type="signal peptide" evidence="1">
    <location>
        <begin position="1"/>
        <end position="22"/>
    </location>
</feature>
<evidence type="ECO:0000256" key="1">
    <source>
        <dbReference type="SAM" id="SignalP"/>
    </source>
</evidence>
<evidence type="ECO:0000313" key="2">
    <source>
        <dbReference type="EMBL" id="MDH1480290.1"/>
    </source>
</evidence>
<keyword evidence="1" id="KW-0732">Signal</keyword>
<dbReference type="AlphaFoldDB" id="A0AA42U8T2"/>
<dbReference type="RefSeq" id="WP_061549478.1">
    <property type="nucleotide sequence ID" value="NZ_CP104838.1"/>
</dbReference>
<name>A0AA42U8T2_ENTCL</name>
<reference evidence="2" key="1">
    <citation type="submission" date="2022-09" db="EMBL/GenBank/DDBJ databases">
        <title>Intensive care unit water sources are persistently colonized with multi-drug resistant bacteria and are the site of extensive horizontal gene transfer of antibiotic resistance genes.</title>
        <authorList>
            <person name="Diorio-Toth L."/>
        </authorList>
    </citation>
    <scope>NUCLEOTIDE SEQUENCE</scope>
    <source>
        <strain evidence="2">GD03711</strain>
    </source>
</reference>
<protein>
    <submittedName>
        <fullName evidence="2">Uncharacterized protein</fullName>
    </submittedName>
</protein>
<comment type="caution">
    <text evidence="2">The sequence shown here is derived from an EMBL/GenBank/DDBJ whole genome shotgun (WGS) entry which is preliminary data.</text>
</comment>